<gene>
    <name evidence="8" type="ORF">SEPMUDRAFT_151305</name>
</gene>
<dbReference type="Proteomes" id="UP000016931">
    <property type="component" value="Unassembled WGS sequence"/>
</dbReference>
<dbReference type="AlphaFoldDB" id="N1QE72"/>
<evidence type="ECO:0000256" key="6">
    <source>
        <dbReference type="RuleBase" id="RU365002"/>
    </source>
</evidence>
<comment type="catalytic activity">
    <reaction evidence="5 6">
        <text>queuosine 5'-phosphate + H2O = queuine + D-ribose 5-phosphate</text>
        <dbReference type="Rhea" id="RHEA:75387"/>
        <dbReference type="ChEBI" id="CHEBI:15377"/>
        <dbReference type="ChEBI" id="CHEBI:17433"/>
        <dbReference type="ChEBI" id="CHEBI:78346"/>
        <dbReference type="ChEBI" id="CHEBI:194371"/>
    </reaction>
    <physiologicalReaction direction="left-to-right" evidence="5 6">
        <dbReference type="Rhea" id="RHEA:75388"/>
    </physiologicalReaction>
</comment>
<reference evidence="8 9" key="1">
    <citation type="journal article" date="2012" name="PLoS Pathog.">
        <title>Diverse lifestyles and strategies of plant pathogenesis encoded in the genomes of eighteen Dothideomycetes fungi.</title>
        <authorList>
            <person name="Ohm R.A."/>
            <person name="Feau N."/>
            <person name="Henrissat B."/>
            <person name="Schoch C.L."/>
            <person name="Horwitz B.A."/>
            <person name="Barry K.W."/>
            <person name="Condon B.J."/>
            <person name="Copeland A.C."/>
            <person name="Dhillon B."/>
            <person name="Glaser F."/>
            <person name="Hesse C.N."/>
            <person name="Kosti I."/>
            <person name="LaButti K."/>
            <person name="Lindquist E.A."/>
            <person name="Lucas S."/>
            <person name="Salamov A.A."/>
            <person name="Bradshaw R.E."/>
            <person name="Ciuffetti L."/>
            <person name="Hamelin R.C."/>
            <person name="Kema G.H.J."/>
            <person name="Lawrence C."/>
            <person name="Scott J.A."/>
            <person name="Spatafora J.W."/>
            <person name="Turgeon B.G."/>
            <person name="de Wit P.J.G.M."/>
            <person name="Zhong S."/>
            <person name="Goodwin S.B."/>
            <person name="Grigoriev I.V."/>
        </authorList>
    </citation>
    <scope>NUCLEOTIDE SEQUENCE [LARGE SCALE GENOMIC DNA]</scope>
    <source>
        <strain evidence="8 9">SO2202</strain>
    </source>
</reference>
<comment type="function">
    <text evidence="6">Catalyzes the hydrolysis of queuosine 5'-phosphate, releasing the nucleobase queuine (q). Is required for salvage of queuine from exogenous queuosine (Q) that is imported and then converted to queuosine 5'-phosphate intracellularly.</text>
</comment>
<keyword evidence="1 6" id="KW-0378">Hydrolase</keyword>
<dbReference type="HOGENOM" id="CLU_036001_2_1_1"/>
<evidence type="ECO:0000256" key="7">
    <source>
        <dbReference type="SAM" id="MobiDB-lite"/>
    </source>
</evidence>
<sequence length="534" mass="59754">MSDDEVDLELLNLLRQRLGISAPQDGVPRDTGILKNAEFIYSNAIDVHVDMYGTKSAAMQIYKAMQDRAYSTQTWTTHELHPKPSEGFSELDMVNFIFAMDLLNFSFWSELSPQDRFQVEYRGQRWTGYNSLVACLRRALDEDIPFTTPRFWTAPRCTGDVFAHVFRSATAEPIPLLQERIDVLREASTVLRESFADEDDDDDDDDDVNGEDDFLEASKDTIVVTGSSATAGPAPPTECSDQSLDTDLDNPRDPNDDRRAEQDSSLNPTVNGHSGMERSSHPSSQPTEAPALNNLPEIDSAPLGAIDHMDNDALSTVLVDTSTSAPPVTDVSVENKEADAVSSESSTLALNLSPADLRPDHAVLHLIQEADQSAGKLVNLLAKHFNCFRDETRFDGRKVRILKRAQIFVADLWAALNDTGPGHFEDIDHLTMFADYRVPQSLHSLGVLTFSPPLDYHIRDLKRLEPGHSWEVQLRGCSIWAVELIRREILRAHPDATTSINAVLIDFFLYDLAKEREAQGQPAIPHHRTRSIWY</sequence>
<dbReference type="EMBL" id="KB456269">
    <property type="protein sequence ID" value="EMF09187.1"/>
    <property type="molecule type" value="Genomic_DNA"/>
</dbReference>
<dbReference type="Pfam" id="PF10343">
    <property type="entry name" value="Q_salvage"/>
    <property type="match status" value="2"/>
</dbReference>
<feature type="region of interest" description="Disordered" evidence="7">
    <location>
        <begin position="194"/>
        <end position="306"/>
    </location>
</feature>
<accession>N1QE72</accession>
<evidence type="ECO:0000256" key="2">
    <source>
        <dbReference type="ARBA" id="ARBA00035119"/>
    </source>
</evidence>
<name>N1QE72_SPHMS</name>
<dbReference type="STRING" id="692275.N1QE72"/>
<dbReference type="OrthoDB" id="416777at2759"/>
<feature type="compositionally biased region" description="Basic and acidic residues" evidence="7">
    <location>
        <begin position="249"/>
        <end position="262"/>
    </location>
</feature>
<dbReference type="GO" id="GO:0006400">
    <property type="term" value="P:tRNA modification"/>
    <property type="evidence" value="ECO:0007669"/>
    <property type="project" value="TreeGrafter"/>
</dbReference>
<evidence type="ECO:0000256" key="5">
    <source>
        <dbReference type="ARBA" id="ARBA00048204"/>
    </source>
</evidence>
<keyword evidence="9" id="KW-1185">Reference proteome</keyword>
<organism evidence="8 9">
    <name type="scientific">Sphaerulina musiva (strain SO2202)</name>
    <name type="common">Poplar stem canker fungus</name>
    <name type="synonym">Septoria musiva</name>
    <dbReference type="NCBI Taxonomy" id="692275"/>
    <lineage>
        <taxon>Eukaryota</taxon>
        <taxon>Fungi</taxon>
        <taxon>Dikarya</taxon>
        <taxon>Ascomycota</taxon>
        <taxon>Pezizomycotina</taxon>
        <taxon>Dothideomycetes</taxon>
        <taxon>Dothideomycetidae</taxon>
        <taxon>Mycosphaerellales</taxon>
        <taxon>Mycosphaerellaceae</taxon>
        <taxon>Sphaerulina</taxon>
    </lineage>
</organism>
<dbReference type="PANTHER" id="PTHR21314">
    <property type="entry name" value="QUEUOSINE 5'-PHOSPHATE N-GLYCOSYLASE_HYDROLASE-RELATED"/>
    <property type="match status" value="1"/>
</dbReference>
<dbReference type="RefSeq" id="XP_016757308.1">
    <property type="nucleotide sequence ID" value="XM_016906734.1"/>
</dbReference>
<dbReference type="GO" id="GO:0016787">
    <property type="term" value="F:hydrolase activity"/>
    <property type="evidence" value="ECO:0007669"/>
    <property type="project" value="UniProtKB-KW"/>
</dbReference>
<feature type="compositionally biased region" description="Polar residues" evidence="7">
    <location>
        <begin position="263"/>
        <end position="272"/>
    </location>
</feature>
<comment type="similarity">
    <text evidence="2 6">Belongs to the QNG1 protein family.</text>
</comment>
<dbReference type="InterPro" id="IPR019438">
    <property type="entry name" value="Q_salvage"/>
</dbReference>
<dbReference type="OMA" id="FSFWSEE"/>
<dbReference type="EC" id="3.2.2.-" evidence="6"/>
<evidence type="ECO:0000313" key="9">
    <source>
        <dbReference type="Proteomes" id="UP000016931"/>
    </source>
</evidence>
<evidence type="ECO:0000256" key="3">
    <source>
        <dbReference type="ARBA" id="ARBA00035306"/>
    </source>
</evidence>
<dbReference type="PANTHER" id="PTHR21314:SF0">
    <property type="entry name" value="QUEUOSINE 5'-PHOSPHATE N-GLYCOSYLASE_HYDROLASE"/>
    <property type="match status" value="1"/>
</dbReference>
<evidence type="ECO:0000256" key="1">
    <source>
        <dbReference type="ARBA" id="ARBA00022801"/>
    </source>
</evidence>
<feature type="compositionally biased region" description="Acidic residues" evidence="7">
    <location>
        <begin position="196"/>
        <end position="215"/>
    </location>
</feature>
<dbReference type="GeneID" id="27903871"/>
<proteinExistence type="inferred from homology"/>
<evidence type="ECO:0000313" key="8">
    <source>
        <dbReference type="EMBL" id="EMF09187.1"/>
    </source>
</evidence>
<evidence type="ECO:0000256" key="4">
    <source>
        <dbReference type="ARBA" id="ARBA00035393"/>
    </source>
</evidence>
<protein>
    <recommendedName>
        <fullName evidence="3 6">Queuosine 5'-phosphate N-glycosylase/hydrolase</fullName>
        <ecNumber evidence="6">3.2.2.-</ecNumber>
    </recommendedName>
    <alternativeName>
        <fullName evidence="4 6">Queuosine-nucleotide N-glycosylase/hydrolase</fullName>
    </alternativeName>
</protein>
<dbReference type="eggNOG" id="KOG2524">
    <property type="taxonomic scope" value="Eukaryota"/>
</dbReference>